<dbReference type="EMBL" id="CP017561">
    <property type="protein sequence ID" value="APA84732.1"/>
    <property type="molecule type" value="Genomic_DNA"/>
</dbReference>
<sequence length="67" mass="7735">MRTGNSELEQDQRAARAASGQSRRLRESRAWRAVLAFVQTVARGRDDHWTRAREDVVDKGQRKDPLD</sequence>
<accession>A0A1I9YEJ9</accession>
<gene>
    <name evidence="2" type="ORF">BJG93_04515</name>
</gene>
<feature type="region of interest" description="Disordered" evidence="1">
    <location>
        <begin position="1"/>
        <end position="27"/>
    </location>
</feature>
<reference evidence="2" key="1">
    <citation type="submission" date="2016-09" db="EMBL/GenBank/DDBJ databases">
        <title>The Complete Genome of Burkholderia sprentiae wsm5005.</title>
        <authorList>
            <person name="De Meyer S."/>
            <person name="Wang P."/>
            <person name="Terpolilli J."/>
        </authorList>
    </citation>
    <scope>NUCLEOTIDE SEQUENCE [LARGE SCALE GENOMIC DNA]</scope>
    <source>
        <strain evidence="2">WSM5005</strain>
    </source>
</reference>
<organism evidence="2">
    <name type="scientific">Paraburkholderia sprentiae WSM5005</name>
    <dbReference type="NCBI Taxonomy" id="754502"/>
    <lineage>
        <taxon>Bacteria</taxon>
        <taxon>Pseudomonadati</taxon>
        <taxon>Pseudomonadota</taxon>
        <taxon>Betaproteobacteria</taxon>
        <taxon>Burkholderiales</taxon>
        <taxon>Burkholderiaceae</taxon>
        <taxon>Paraburkholderia</taxon>
    </lineage>
</organism>
<name>A0A1I9YEJ9_9BURK</name>
<feature type="region of interest" description="Disordered" evidence="1">
    <location>
        <begin position="48"/>
        <end position="67"/>
    </location>
</feature>
<evidence type="ECO:0000313" key="2">
    <source>
        <dbReference type="EMBL" id="APA84732.1"/>
    </source>
</evidence>
<dbReference type="AlphaFoldDB" id="A0A1I9YEJ9"/>
<evidence type="ECO:0000256" key="1">
    <source>
        <dbReference type="SAM" id="MobiDB-lite"/>
    </source>
</evidence>
<proteinExistence type="predicted"/>
<protein>
    <submittedName>
        <fullName evidence="2">Uncharacterized protein</fullName>
    </submittedName>
</protein>